<dbReference type="Proteomes" id="UP000541610">
    <property type="component" value="Unassembled WGS sequence"/>
</dbReference>
<proteinExistence type="predicted"/>
<dbReference type="PANTHER" id="PTHR37984:SF5">
    <property type="entry name" value="PROTEIN NYNRIN-LIKE"/>
    <property type="match status" value="1"/>
</dbReference>
<comment type="caution">
    <text evidence="3">The sequence shown here is derived from an EMBL/GenBank/DDBJ whole genome shotgun (WGS) entry which is preliminary data.</text>
</comment>
<dbReference type="Gene3D" id="3.30.420.10">
    <property type="entry name" value="Ribonuclease H-like superfamily/Ribonuclease H"/>
    <property type="match status" value="1"/>
</dbReference>
<dbReference type="EMBL" id="JABANP010000138">
    <property type="protein sequence ID" value="KAF4688923.1"/>
    <property type="molecule type" value="Genomic_DNA"/>
</dbReference>
<dbReference type="GO" id="GO:0003676">
    <property type="term" value="F:nucleic acid binding"/>
    <property type="evidence" value="ECO:0007669"/>
    <property type="project" value="InterPro"/>
</dbReference>
<evidence type="ECO:0000259" key="2">
    <source>
        <dbReference type="PROSITE" id="PS50994"/>
    </source>
</evidence>
<evidence type="ECO:0000313" key="4">
    <source>
        <dbReference type="Proteomes" id="UP000541610"/>
    </source>
</evidence>
<dbReference type="PANTHER" id="PTHR37984">
    <property type="entry name" value="PROTEIN CBG26694"/>
    <property type="match status" value="1"/>
</dbReference>
<reference evidence="3 4" key="1">
    <citation type="submission" date="2020-04" db="EMBL/GenBank/DDBJ databases">
        <title>Perkinsus olseni comparative genomics.</title>
        <authorList>
            <person name="Bogema D.R."/>
        </authorList>
    </citation>
    <scope>NUCLEOTIDE SEQUENCE [LARGE SCALE GENOMIC DNA]</scope>
    <source>
        <strain evidence="3">00978-12</strain>
    </source>
</reference>
<dbReference type="OrthoDB" id="116216at2759"/>
<name>A0A7J6NYE1_PEROL</name>
<organism evidence="3 4">
    <name type="scientific">Perkinsus olseni</name>
    <name type="common">Perkinsus atlanticus</name>
    <dbReference type="NCBI Taxonomy" id="32597"/>
    <lineage>
        <taxon>Eukaryota</taxon>
        <taxon>Sar</taxon>
        <taxon>Alveolata</taxon>
        <taxon>Perkinsozoa</taxon>
        <taxon>Perkinsea</taxon>
        <taxon>Perkinsida</taxon>
        <taxon>Perkinsidae</taxon>
        <taxon>Perkinsus</taxon>
    </lineage>
</organism>
<dbReference type="AlphaFoldDB" id="A0A7J6NYE1"/>
<sequence length="413" mass="46918">MNCLPHFPNDTQEAFISCRRQSVGGELPQNVEAKTWFEVGIDLIGPVRASVGSDSAPVTASLLTVTCAYSSFTAIHPLSGSFKAKDICDGLSVIFNRFGYPVRLRCDRAKAHLSKYMTEYCRLHGLKMKYSAPRAPWTLGWVETRHRVINSTLARMLEGSGRSWNDPVILAMLENCINSYGIDYEGAENVCPYELMFGYAPCSALQARLRVEREDPDFDDIETDEPTDLTSTARAKALRLDRLHQRFVSIWQDRRERAYESVLNKSSKRSNDRAVQVGDKVLALGRREHKWSRRFRGPFKIIRIIGKRLAVLLHEDTNVIEEHHIKNLKLYHEDEDDSGDDGPVDDDKIIQELVGDDLDDNDDNNITPDHGEEDSDDDNRDSSPQLNPKPKRAAKERALQRIRMMADDDINSP</sequence>
<feature type="domain" description="Integrase catalytic" evidence="2">
    <location>
        <begin position="24"/>
        <end position="200"/>
    </location>
</feature>
<dbReference type="SUPFAM" id="SSF53098">
    <property type="entry name" value="Ribonuclease H-like"/>
    <property type="match status" value="1"/>
</dbReference>
<dbReference type="InterPro" id="IPR036397">
    <property type="entry name" value="RNaseH_sf"/>
</dbReference>
<dbReference type="InterPro" id="IPR050951">
    <property type="entry name" value="Retrovirus_Pol_polyprotein"/>
</dbReference>
<accession>A0A7J6NYE1</accession>
<evidence type="ECO:0000313" key="3">
    <source>
        <dbReference type="EMBL" id="KAF4688923.1"/>
    </source>
</evidence>
<feature type="region of interest" description="Disordered" evidence="1">
    <location>
        <begin position="352"/>
        <end position="397"/>
    </location>
</feature>
<gene>
    <name evidence="3" type="ORF">FOZ60_002239</name>
</gene>
<dbReference type="GO" id="GO:0015074">
    <property type="term" value="P:DNA integration"/>
    <property type="evidence" value="ECO:0007669"/>
    <property type="project" value="InterPro"/>
</dbReference>
<dbReference type="PROSITE" id="PS50994">
    <property type="entry name" value="INTEGRASE"/>
    <property type="match status" value="1"/>
</dbReference>
<protein>
    <recommendedName>
        <fullName evidence="2">Integrase catalytic domain-containing protein</fullName>
    </recommendedName>
</protein>
<dbReference type="InterPro" id="IPR001584">
    <property type="entry name" value="Integrase_cat-core"/>
</dbReference>
<evidence type="ECO:0000256" key="1">
    <source>
        <dbReference type="SAM" id="MobiDB-lite"/>
    </source>
</evidence>
<feature type="compositionally biased region" description="Acidic residues" evidence="1">
    <location>
        <begin position="354"/>
        <end position="363"/>
    </location>
</feature>
<dbReference type="InterPro" id="IPR012337">
    <property type="entry name" value="RNaseH-like_sf"/>
</dbReference>